<keyword evidence="2" id="KW-0175">Coiled coil</keyword>
<evidence type="ECO:0000313" key="4">
    <source>
        <dbReference type="Proteomes" id="UP000184139"/>
    </source>
</evidence>
<proteinExistence type="predicted"/>
<name>A0A1M5YEK9_9BACT</name>
<dbReference type="SUPFAM" id="SSF55781">
    <property type="entry name" value="GAF domain-like"/>
    <property type="match status" value="1"/>
</dbReference>
<dbReference type="RefSeq" id="WP_073378907.1">
    <property type="nucleotide sequence ID" value="NZ_FQXS01000035.1"/>
</dbReference>
<dbReference type="SUPFAM" id="SSF111369">
    <property type="entry name" value="HlyD-like secretion proteins"/>
    <property type="match status" value="1"/>
</dbReference>
<sequence>MDASRVLAEILQLVRRAAGASDLETLGFVMVNESRQVLEYQLAVFWRQAGAFTDTARLSAVSGQPRPDPNSPFSHWVSGLCHRLSEPASEVSKQPRLIHSQDHPDLSQDWAQWLPPHVMWVPLLAVDGEQLGGWLLARAAPWQPHELAVVQELGTHYGLALANKLHRRRGKTGGTRWWWQHYRRWVWGAVLVFMFIPIRQSVILSAEVRPDDPYFVRAPMDGVIDRLLVKPNQTVEAGAALLTLDESALKARHEVARKVLDAAREEFRQSAQLSVTDDRGRLEMALRRGVLEEKSIEFDFLTEQLGRVQIRAPRAGVVVFSGADQWLGRTVVQGERILLLADPARIELVVRLPVGERFDITEGTVVTLYPNASPLSSYGATVKQVAYSAELDREGLWSYQIQANFDPDQPLPRIGTTGSARIRGDWVPLSFFALRRPLTVLRQTLGI</sequence>
<dbReference type="AlphaFoldDB" id="A0A1M5YEK9"/>
<dbReference type="EMBL" id="FQXS01000035">
    <property type="protein sequence ID" value="SHI10465.1"/>
    <property type="molecule type" value="Genomic_DNA"/>
</dbReference>
<gene>
    <name evidence="3" type="ORF">SAMN02745124_03944</name>
</gene>
<dbReference type="Proteomes" id="UP000184139">
    <property type="component" value="Unassembled WGS sequence"/>
</dbReference>
<protein>
    <submittedName>
        <fullName evidence="3">GAF domain-containing protein</fullName>
    </submittedName>
</protein>
<dbReference type="InterPro" id="IPR029016">
    <property type="entry name" value="GAF-like_dom_sf"/>
</dbReference>
<accession>A0A1M5YEK9</accession>
<dbReference type="OrthoDB" id="9763546at2"/>
<keyword evidence="4" id="KW-1185">Reference proteome</keyword>
<dbReference type="Gene3D" id="2.40.50.100">
    <property type="match status" value="1"/>
</dbReference>
<dbReference type="Gene3D" id="3.30.450.40">
    <property type="match status" value="1"/>
</dbReference>
<dbReference type="PANTHER" id="PTHR32347">
    <property type="entry name" value="EFFLUX SYSTEM COMPONENT YKNX-RELATED"/>
    <property type="match status" value="1"/>
</dbReference>
<evidence type="ECO:0000256" key="1">
    <source>
        <dbReference type="ARBA" id="ARBA00004196"/>
    </source>
</evidence>
<dbReference type="STRING" id="1121409.SAMN02745124_03944"/>
<comment type="subcellular location">
    <subcellularLocation>
        <location evidence="1">Cell envelope</location>
    </subcellularLocation>
</comment>
<reference evidence="3 4" key="1">
    <citation type="submission" date="2016-11" db="EMBL/GenBank/DDBJ databases">
        <authorList>
            <person name="Jaros S."/>
            <person name="Januszkiewicz K."/>
            <person name="Wedrychowicz H."/>
        </authorList>
    </citation>
    <scope>NUCLEOTIDE SEQUENCE [LARGE SCALE GENOMIC DNA]</scope>
    <source>
        <strain evidence="3 4">DSM 9705</strain>
    </source>
</reference>
<organism evidence="3 4">
    <name type="scientific">Desulfofustis glycolicus DSM 9705</name>
    <dbReference type="NCBI Taxonomy" id="1121409"/>
    <lineage>
        <taxon>Bacteria</taxon>
        <taxon>Pseudomonadati</taxon>
        <taxon>Thermodesulfobacteriota</taxon>
        <taxon>Desulfobulbia</taxon>
        <taxon>Desulfobulbales</taxon>
        <taxon>Desulfocapsaceae</taxon>
        <taxon>Desulfofustis</taxon>
    </lineage>
</organism>
<evidence type="ECO:0000313" key="3">
    <source>
        <dbReference type="EMBL" id="SHI10465.1"/>
    </source>
</evidence>
<evidence type="ECO:0000256" key="2">
    <source>
        <dbReference type="ARBA" id="ARBA00023054"/>
    </source>
</evidence>
<dbReference type="PANTHER" id="PTHR32347:SF23">
    <property type="entry name" value="BLL5650 PROTEIN"/>
    <property type="match status" value="1"/>
</dbReference>
<dbReference type="GO" id="GO:0030313">
    <property type="term" value="C:cell envelope"/>
    <property type="evidence" value="ECO:0007669"/>
    <property type="project" value="UniProtKB-SubCell"/>
</dbReference>
<dbReference type="InterPro" id="IPR050465">
    <property type="entry name" value="UPF0194_transport"/>
</dbReference>